<proteinExistence type="predicted"/>
<evidence type="ECO:0000313" key="2">
    <source>
        <dbReference type="Proteomes" id="UP000014605"/>
    </source>
</evidence>
<accession>S3L8M9</accession>
<dbReference type="AlphaFoldDB" id="S3L8M9"/>
<sequence>MDEDSKHVRYQVRASDFQTGALAVDYAVKAPVK</sequence>
<name>S3L8M9_9SPIR</name>
<evidence type="ECO:0000313" key="1">
    <source>
        <dbReference type="EMBL" id="EPF45746.1"/>
    </source>
</evidence>
<reference evidence="1 2" key="1">
    <citation type="submission" date="2013-04" db="EMBL/GenBank/DDBJ databases">
        <title>The Genome Sequence of Treponema vincentii F0403.</title>
        <authorList>
            <consortium name="The Broad Institute Genomics Platform"/>
            <person name="Earl A."/>
            <person name="Ward D."/>
            <person name="Feldgarden M."/>
            <person name="Gevers D."/>
            <person name="Leonetti C."/>
            <person name="Izard J."/>
            <person name="Walker B."/>
            <person name="Young S."/>
            <person name="Zeng Q."/>
            <person name="Gargeya S."/>
            <person name="Fitzgerald M."/>
            <person name="Haas B."/>
            <person name="Abouelleil A."/>
            <person name="Allen A.W."/>
            <person name="Alvarado L."/>
            <person name="Arachchi H.M."/>
            <person name="Berlin A.M."/>
            <person name="Chapman S.B."/>
            <person name="Gainer-Dewar J."/>
            <person name="Goldberg J."/>
            <person name="Griggs A."/>
            <person name="Gujja S."/>
            <person name="Hansen M."/>
            <person name="Howarth C."/>
            <person name="Imamovic A."/>
            <person name="Ireland A."/>
            <person name="Larimer J."/>
            <person name="McCowan C."/>
            <person name="Murphy C."/>
            <person name="Pearson M."/>
            <person name="Poon T.W."/>
            <person name="Priest M."/>
            <person name="Roberts A."/>
            <person name="Saif S."/>
            <person name="Shea T."/>
            <person name="Sisk P."/>
            <person name="Sykes S."/>
            <person name="Wortman J."/>
            <person name="Nusbaum C."/>
            <person name="Birren B."/>
        </authorList>
    </citation>
    <scope>NUCLEOTIDE SEQUENCE [LARGE SCALE GENOMIC DNA]</scope>
    <source>
        <strain evidence="1 2">F0403</strain>
    </source>
</reference>
<comment type="caution">
    <text evidence="1">The sequence shown here is derived from an EMBL/GenBank/DDBJ whole genome shotgun (WGS) entry which is preliminary data.</text>
</comment>
<dbReference type="HOGENOM" id="CLU_3384333_0_0_12"/>
<dbReference type="Proteomes" id="UP000014605">
    <property type="component" value="Unassembled WGS sequence"/>
</dbReference>
<protein>
    <submittedName>
        <fullName evidence="1">Uncharacterized protein</fullName>
    </submittedName>
</protein>
<gene>
    <name evidence="1" type="ORF">HMPREF1222_02372</name>
</gene>
<keyword evidence="2" id="KW-1185">Reference proteome</keyword>
<organism evidence="1 2">
    <name type="scientific">Treponema vincentii F0403</name>
    <dbReference type="NCBI Taxonomy" id="1125702"/>
    <lineage>
        <taxon>Bacteria</taxon>
        <taxon>Pseudomonadati</taxon>
        <taxon>Spirochaetota</taxon>
        <taxon>Spirochaetia</taxon>
        <taxon>Spirochaetales</taxon>
        <taxon>Treponemataceae</taxon>
        <taxon>Treponema</taxon>
    </lineage>
</organism>
<dbReference type="EMBL" id="ATFC01000013">
    <property type="protein sequence ID" value="EPF45746.1"/>
    <property type="molecule type" value="Genomic_DNA"/>
</dbReference>